<proteinExistence type="predicted"/>
<keyword evidence="2" id="KW-1003">Cell membrane</keyword>
<dbReference type="GO" id="GO:0043190">
    <property type="term" value="C:ATP-binding cassette (ABC) transporter complex"/>
    <property type="evidence" value="ECO:0007669"/>
    <property type="project" value="InterPro"/>
</dbReference>
<dbReference type="InterPro" id="IPR003339">
    <property type="entry name" value="ABC/ECF_trnsptr_transmembrane"/>
</dbReference>
<dbReference type="CDD" id="cd16914">
    <property type="entry name" value="EcfT"/>
    <property type="match status" value="1"/>
</dbReference>
<evidence type="ECO:0000256" key="6">
    <source>
        <dbReference type="SAM" id="Phobius"/>
    </source>
</evidence>
<evidence type="ECO:0000256" key="5">
    <source>
        <dbReference type="ARBA" id="ARBA00023136"/>
    </source>
</evidence>
<gene>
    <name evidence="7" type="primary">cbiQ</name>
    <name evidence="7" type="ORF">V4D30_08500</name>
</gene>
<dbReference type="GO" id="GO:0006824">
    <property type="term" value="P:cobalt ion transport"/>
    <property type="evidence" value="ECO:0007669"/>
    <property type="project" value="InterPro"/>
</dbReference>
<keyword evidence="3 6" id="KW-0812">Transmembrane</keyword>
<keyword evidence="5 6" id="KW-0472">Membrane</keyword>
<evidence type="ECO:0000256" key="2">
    <source>
        <dbReference type="ARBA" id="ARBA00022475"/>
    </source>
</evidence>
<dbReference type="KEGG" id="taut:V4D30_08500"/>
<evidence type="ECO:0000256" key="1">
    <source>
        <dbReference type="ARBA" id="ARBA00004651"/>
    </source>
</evidence>
<dbReference type="InterPro" id="IPR051611">
    <property type="entry name" value="ECF_transporter_component"/>
</dbReference>
<dbReference type="InterPro" id="IPR012809">
    <property type="entry name" value="ECF_CbiQ"/>
</dbReference>
<keyword evidence="4 6" id="KW-1133">Transmembrane helix</keyword>
<dbReference type="PANTHER" id="PTHR34857:SF2">
    <property type="entry name" value="SLL0384 PROTEIN"/>
    <property type="match status" value="1"/>
</dbReference>
<reference evidence="7" key="1">
    <citation type="submission" date="2024-01" db="EMBL/GenBank/DDBJ databases">
        <title>The first autotrophic representatives of the genus Thermodesulfovibrio.</title>
        <authorList>
            <person name="Maltseva A.I."/>
            <person name="Elcheninov A.G."/>
            <person name="Kublanov I.V."/>
            <person name="Lebedinsky A.V."/>
            <person name="Frolov E.N."/>
        </authorList>
    </citation>
    <scope>NUCLEOTIDE SEQUENCE</scope>
    <source>
        <strain evidence="7">3907-1M</strain>
    </source>
</reference>
<dbReference type="RefSeq" id="WP_353683911.1">
    <property type="nucleotide sequence ID" value="NZ_CP144373.1"/>
</dbReference>
<evidence type="ECO:0000256" key="4">
    <source>
        <dbReference type="ARBA" id="ARBA00022989"/>
    </source>
</evidence>
<evidence type="ECO:0000256" key="3">
    <source>
        <dbReference type="ARBA" id="ARBA00022692"/>
    </source>
</evidence>
<evidence type="ECO:0000313" key="7">
    <source>
        <dbReference type="EMBL" id="XCH46374.1"/>
    </source>
</evidence>
<accession>A0AAU8GVD8</accession>
<sequence>MHLEEFSEGSSFLHKADPRLKVIVFSIFSILCATASGLKTPSLFLLYSVFSVFIARLRIKPLFSRLSMTNFFILFIWIFVPVSYPGNPYISFAGLKISHEGLLYALSITLKANAIIIATITLLGTSSINALAHAMLHLKAPKKLVTVFFLFYRYITVIHDEYLKIKRAVIARGFVPRTNLHTYRTYAYIVGGMLIKSYERAEEIYKAMLCRGFQGYFPLFKHFHMRKTDIIFSIVSISVFILFWSD</sequence>
<name>A0AAU8GVD8_9BACT</name>
<feature type="transmembrane region" description="Helical" evidence="6">
    <location>
        <begin position="112"/>
        <end position="132"/>
    </location>
</feature>
<dbReference type="PANTHER" id="PTHR34857">
    <property type="entry name" value="SLL0384 PROTEIN"/>
    <property type="match status" value="1"/>
</dbReference>
<dbReference type="AlphaFoldDB" id="A0AAU8GVD8"/>
<dbReference type="EMBL" id="CP144373">
    <property type="protein sequence ID" value="XCH46374.1"/>
    <property type="molecule type" value="Genomic_DNA"/>
</dbReference>
<feature type="transmembrane region" description="Helical" evidence="6">
    <location>
        <begin position="20"/>
        <end position="38"/>
    </location>
</feature>
<feature type="transmembrane region" description="Helical" evidence="6">
    <location>
        <begin position="71"/>
        <end position="92"/>
    </location>
</feature>
<dbReference type="NCBIfam" id="TIGR02454">
    <property type="entry name" value="ECF_T_CbiQ"/>
    <property type="match status" value="1"/>
</dbReference>
<dbReference type="Pfam" id="PF02361">
    <property type="entry name" value="CbiQ"/>
    <property type="match status" value="1"/>
</dbReference>
<organism evidence="7">
    <name type="scientific">Thermodesulfovibrio autotrophicus</name>
    <dbReference type="NCBI Taxonomy" id="3118333"/>
    <lineage>
        <taxon>Bacteria</taxon>
        <taxon>Pseudomonadati</taxon>
        <taxon>Nitrospirota</taxon>
        <taxon>Thermodesulfovibrionia</taxon>
        <taxon>Thermodesulfovibrionales</taxon>
        <taxon>Thermodesulfovibrionaceae</taxon>
        <taxon>Thermodesulfovibrio</taxon>
    </lineage>
</organism>
<protein>
    <submittedName>
        <fullName evidence="7">Cobalt ECF transporter T component CbiQ</fullName>
    </submittedName>
</protein>
<feature type="transmembrane region" description="Helical" evidence="6">
    <location>
        <begin position="228"/>
        <end position="245"/>
    </location>
</feature>
<comment type="subcellular location">
    <subcellularLocation>
        <location evidence="1">Cell membrane</location>
        <topology evidence="1">Multi-pass membrane protein</topology>
    </subcellularLocation>
</comment>